<reference evidence="1 2" key="1">
    <citation type="submission" date="2020-08" db="EMBL/GenBank/DDBJ databases">
        <title>Genomic Encyclopedia of Type Strains, Phase IV (KMG-IV): sequencing the most valuable type-strain genomes for metagenomic binning, comparative biology and taxonomic classification.</title>
        <authorList>
            <person name="Goeker M."/>
        </authorList>
    </citation>
    <scope>NUCLEOTIDE SEQUENCE [LARGE SCALE GENOMIC DNA]</scope>
    <source>
        <strain evidence="1 2">DSM 106739</strain>
    </source>
</reference>
<accession>A0A840BEY7</accession>
<evidence type="ECO:0000313" key="2">
    <source>
        <dbReference type="Proteomes" id="UP000561045"/>
    </source>
</evidence>
<gene>
    <name evidence="1" type="ORF">GGR36_001023</name>
</gene>
<name>A0A840BEY7_9RHOO</name>
<dbReference type="EMBL" id="JACIET010000001">
    <property type="protein sequence ID" value="MBB4011715.1"/>
    <property type="molecule type" value="Genomic_DNA"/>
</dbReference>
<organism evidence="1 2">
    <name type="scientific">Niveibacterium umoris</name>
    <dbReference type="NCBI Taxonomy" id="1193620"/>
    <lineage>
        <taxon>Bacteria</taxon>
        <taxon>Pseudomonadati</taxon>
        <taxon>Pseudomonadota</taxon>
        <taxon>Betaproteobacteria</taxon>
        <taxon>Rhodocyclales</taxon>
        <taxon>Rhodocyclaceae</taxon>
        <taxon>Niveibacterium</taxon>
    </lineage>
</organism>
<evidence type="ECO:0000313" key="1">
    <source>
        <dbReference type="EMBL" id="MBB4011715.1"/>
    </source>
</evidence>
<dbReference type="Proteomes" id="UP000561045">
    <property type="component" value="Unassembled WGS sequence"/>
</dbReference>
<dbReference type="AlphaFoldDB" id="A0A840BEY7"/>
<protein>
    <submittedName>
        <fullName evidence="1">Uncharacterized protein</fullName>
    </submittedName>
</protein>
<comment type="caution">
    <text evidence="1">The sequence shown here is derived from an EMBL/GenBank/DDBJ whole genome shotgun (WGS) entry which is preliminary data.</text>
</comment>
<keyword evidence="2" id="KW-1185">Reference proteome</keyword>
<proteinExistence type="predicted"/>
<sequence length="113" mass="12112">MADVIQMPAPHRNAGGWLASRNATLKRAEVMMNETICRVDGAVPGNEAASALISAMRHRMCDEGGSADMRGGIKLQAAPASLCRKGIRRSTATRTQVWRPRADNRILAGRNGG</sequence>